<feature type="chain" id="PRO_5017241956" evidence="2">
    <location>
        <begin position="19"/>
        <end position="378"/>
    </location>
</feature>
<feature type="signal peptide" evidence="2">
    <location>
        <begin position="1"/>
        <end position="18"/>
    </location>
</feature>
<accession>A0A395S527</accession>
<reference evidence="3 4" key="1">
    <citation type="journal article" date="2018" name="PLoS Pathog.">
        <title>Evolution of structural diversity of trichothecenes, a family of toxins produced by plant pathogenic and entomopathogenic fungi.</title>
        <authorList>
            <person name="Proctor R.H."/>
            <person name="McCormick S.P."/>
            <person name="Kim H.S."/>
            <person name="Cardoza R.E."/>
            <person name="Stanley A.M."/>
            <person name="Lindo L."/>
            <person name="Kelly A."/>
            <person name="Brown D.W."/>
            <person name="Lee T."/>
            <person name="Vaughan M.M."/>
            <person name="Alexander N.J."/>
            <person name="Busman M."/>
            <person name="Gutierrez S."/>
        </authorList>
    </citation>
    <scope>NUCLEOTIDE SEQUENCE [LARGE SCALE GENOMIC DNA]</scope>
    <source>
        <strain evidence="3 4">NRRL 3299</strain>
    </source>
</reference>
<evidence type="ECO:0000313" key="4">
    <source>
        <dbReference type="Proteomes" id="UP000266152"/>
    </source>
</evidence>
<keyword evidence="4" id="KW-1185">Reference proteome</keyword>
<gene>
    <name evidence="3" type="ORF">FSPOR_6097</name>
</gene>
<sequence>MYLLALSIVGLVIRGARGHAIEVLTTPCPPSSISQDGGSFDSPEATLLGSSIVVVDYPATVEPTILTTLLESEPVTEAPVESVAPCNTSQPSLPAVSYEPETESVYHIQSVLTTETTSSSQYVETMTAETQTPCTEATEDVPVPYSEPGTDIIQPTIQASEAPGPAPEPSKYDAPEAHSSYSIPLSEPAQPPISTEPVRAPIDEPTVISQQTQPPPSSFKTVTSLAAAPTNYVVELNLTDATLGLYATFIEIDGRRAIRLAPPPNGEASFNLTVNEELDCLPDSLFSFEASIIVGSICPNTKHKAKLFERADIGNKLRVIRADKEIVDKKVEDTKRKLQKVRSDKINVEAGAVLTVLQTAGSNPLAVNVVDTSLRSSG</sequence>
<feature type="region of interest" description="Disordered" evidence="1">
    <location>
        <begin position="128"/>
        <end position="199"/>
    </location>
</feature>
<comment type="caution">
    <text evidence="3">The sequence shown here is derived from an EMBL/GenBank/DDBJ whole genome shotgun (WGS) entry which is preliminary data.</text>
</comment>
<name>A0A395S527_FUSSP</name>
<dbReference type="Proteomes" id="UP000266152">
    <property type="component" value="Unassembled WGS sequence"/>
</dbReference>
<protein>
    <submittedName>
        <fullName evidence="3">Uncharacterized protein</fullName>
    </submittedName>
</protein>
<organism evidence="3 4">
    <name type="scientific">Fusarium sporotrichioides</name>
    <dbReference type="NCBI Taxonomy" id="5514"/>
    <lineage>
        <taxon>Eukaryota</taxon>
        <taxon>Fungi</taxon>
        <taxon>Dikarya</taxon>
        <taxon>Ascomycota</taxon>
        <taxon>Pezizomycotina</taxon>
        <taxon>Sordariomycetes</taxon>
        <taxon>Hypocreomycetidae</taxon>
        <taxon>Hypocreales</taxon>
        <taxon>Nectriaceae</taxon>
        <taxon>Fusarium</taxon>
    </lineage>
</organism>
<evidence type="ECO:0000256" key="2">
    <source>
        <dbReference type="SAM" id="SignalP"/>
    </source>
</evidence>
<evidence type="ECO:0000313" key="3">
    <source>
        <dbReference type="EMBL" id="RGP67337.1"/>
    </source>
</evidence>
<proteinExistence type="predicted"/>
<dbReference type="AlphaFoldDB" id="A0A395S527"/>
<dbReference type="EMBL" id="PXOF01000083">
    <property type="protein sequence ID" value="RGP67337.1"/>
    <property type="molecule type" value="Genomic_DNA"/>
</dbReference>
<evidence type="ECO:0000256" key="1">
    <source>
        <dbReference type="SAM" id="MobiDB-lite"/>
    </source>
</evidence>
<keyword evidence="2" id="KW-0732">Signal</keyword>